<reference evidence="1 2" key="1">
    <citation type="journal article" date="2011" name="Mol. Biol. Evol.">
        <title>Comparative genomic analysis of fruiting body formation in Myxococcales.</title>
        <authorList>
            <person name="Huntley S."/>
            <person name="Hamann N."/>
            <person name="Wegener-Feldbrugge S."/>
            <person name="Treuner-Lange A."/>
            <person name="Kube M."/>
            <person name="Reinhardt R."/>
            <person name="Klages S."/>
            <person name="Muller R."/>
            <person name="Ronning C.M."/>
            <person name="Nierman W.C."/>
            <person name="Sogaard-Andersen L."/>
        </authorList>
    </citation>
    <scope>NUCLEOTIDE SEQUENCE [LARGE SCALE GENOMIC DNA]</scope>
    <source>
        <strain evidence="1 2">DW4/3-1</strain>
    </source>
</reference>
<keyword evidence="2" id="KW-1185">Reference proteome</keyword>
<organism evidence="1 2">
    <name type="scientific">Stigmatella aurantiaca (strain DW4/3-1)</name>
    <dbReference type="NCBI Taxonomy" id="378806"/>
    <lineage>
        <taxon>Bacteria</taxon>
        <taxon>Pseudomonadati</taxon>
        <taxon>Myxococcota</taxon>
        <taxon>Myxococcia</taxon>
        <taxon>Myxococcales</taxon>
        <taxon>Cystobacterineae</taxon>
        <taxon>Archangiaceae</taxon>
        <taxon>Stigmatella</taxon>
    </lineage>
</organism>
<name>E3FCS8_STIAD</name>
<dbReference type="EMBL" id="CP002271">
    <property type="protein sequence ID" value="ADO72576.1"/>
    <property type="molecule type" value="Genomic_DNA"/>
</dbReference>
<dbReference type="KEGG" id="sur:STAUR_4798"/>
<dbReference type="eggNOG" id="COG0823">
    <property type="taxonomic scope" value="Bacteria"/>
</dbReference>
<evidence type="ECO:0000313" key="1">
    <source>
        <dbReference type="EMBL" id="ADO72576.1"/>
    </source>
</evidence>
<dbReference type="PANTHER" id="PTHR36842:SF1">
    <property type="entry name" value="PROTEIN TOLB"/>
    <property type="match status" value="1"/>
</dbReference>
<accession>E3FCS8</accession>
<dbReference type="SUPFAM" id="SSF69304">
    <property type="entry name" value="Tricorn protease N-terminal domain"/>
    <property type="match status" value="1"/>
</dbReference>
<sequence>MFRLLVALLSVLPGVALAGGVGAPLLGLRRVVNAGPGNQFEPHVSGSRVVYTHKAGGVGEVRWHDLSTGLHGTIPDSRGYDVIADVSGDSVVFTRMLSTSAIFTYDLKKGGPAVEVAPQPGAHRRGAVIGHHTLVWQDYSFGSRSQPEITTFDLESGVLTRLTQDDLLDRSPAVSADGRVIVWTKCAREFDCDIWMAVAGKDGFETRALTGAQGDESQPQTNGQVVVYTSTRLEQGKPTQDIYWQAVEGGPEYRLALPGLDANPLLSGSLLVFERQDPSGRTLNTEVVLFDMKTQTLYALTRTLRNEHLNDIGVDETGLVHVVWSTQENGFDVRALTLQLPDRTGEDASPLLPTPEEVCAEPGGLSLLSSVTLRRFSGAPQKFQALFPASGKGLLCVDNGFGGTATSLGWVKINGAVVLAPEAFQTGSPLTAQRVQLEGRVQLEAIIDGPSGGSFRMRLYSDVSGVPRGQDPFEGEERLPGQSVVPQVWVSSEPRGTVVLEETPEVAHAGCSQGGSGVFTLGVLLGMVFLAWPRRVQVPARSRRSSRIAR</sequence>
<dbReference type="OrthoDB" id="5490864at2"/>
<evidence type="ECO:0000313" key="2">
    <source>
        <dbReference type="Proteomes" id="UP000001351"/>
    </source>
</evidence>
<dbReference type="InterPro" id="IPR011042">
    <property type="entry name" value="6-blade_b-propeller_TolB-like"/>
</dbReference>
<dbReference type="Proteomes" id="UP000001351">
    <property type="component" value="Chromosome"/>
</dbReference>
<protein>
    <submittedName>
        <fullName evidence="1">Conserved uncharacterized protein</fullName>
    </submittedName>
</protein>
<dbReference type="RefSeq" id="WP_013376447.1">
    <property type="nucleotide sequence ID" value="NC_014623.1"/>
</dbReference>
<dbReference type="PANTHER" id="PTHR36842">
    <property type="entry name" value="PROTEIN TOLB HOMOLOG"/>
    <property type="match status" value="1"/>
</dbReference>
<dbReference type="AlphaFoldDB" id="E3FCS8"/>
<dbReference type="STRING" id="378806.STAUR_4798"/>
<proteinExistence type="predicted"/>
<gene>
    <name evidence="1" type="ordered locus">STAUR_4798</name>
</gene>
<dbReference type="HOGENOM" id="CLU_486461_0_0_7"/>
<dbReference type="Gene3D" id="2.120.10.30">
    <property type="entry name" value="TolB, C-terminal domain"/>
    <property type="match status" value="1"/>
</dbReference>